<keyword evidence="2 6" id="KW-0812">Transmembrane</keyword>
<accession>A0A011PZY6</accession>
<dbReference type="InterPro" id="IPR010445">
    <property type="entry name" value="LapA_dom"/>
</dbReference>
<keyword evidence="4 6" id="KW-0472">Membrane</keyword>
<dbReference type="STRING" id="1454003.AW10_00573"/>
<evidence type="ECO:0000313" key="8">
    <source>
        <dbReference type="EMBL" id="EXI82465.1"/>
    </source>
</evidence>
<gene>
    <name evidence="8" type="ORF">AW10_00573</name>
</gene>
<dbReference type="PATRIC" id="fig|1454003.3.peg.587"/>
<organism evidence="8 9">
    <name type="scientific">Candidatus Accumulibacter appositus</name>
    <dbReference type="NCBI Taxonomy" id="1454003"/>
    <lineage>
        <taxon>Bacteria</taxon>
        <taxon>Pseudomonadati</taxon>
        <taxon>Pseudomonadota</taxon>
        <taxon>Betaproteobacteria</taxon>
        <taxon>Candidatus Accumulibacter</taxon>
    </lineage>
</organism>
<dbReference type="Pfam" id="PF06305">
    <property type="entry name" value="LapA_dom"/>
    <property type="match status" value="1"/>
</dbReference>
<feature type="coiled-coil region" evidence="5">
    <location>
        <begin position="64"/>
        <end position="91"/>
    </location>
</feature>
<reference evidence="8 9" key="1">
    <citation type="submission" date="2014-02" db="EMBL/GenBank/DDBJ databases">
        <title>Expanding our view of genomic diversity in Candidatus Accumulibacter clades.</title>
        <authorList>
            <person name="Skennerton C.T."/>
            <person name="Barr J.J."/>
            <person name="Slater F.R."/>
            <person name="Bond P.L."/>
            <person name="Tyson G.W."/>
        </authorList>
    </citation>
    <scope>NUCLEOTIDE SEQUENCE [LARGE SCALE GENOMIC DNA]</scope>
    <source>
        <strain evidence="9">BA-92</strain>
    </source>
</reference>
<evidence type="ECO:0000256" key="2">
    <source>
        <dbReference type="ARBA" id="ARBA00022692"/>
    </source>
</evidence>
<feature type="domain" description="Lipopolysaccharide assembly protein A" evidence="7">
    <location>
        <begin position="22"/>
        <end position="84"/>
    </location>
</feature>
<name>A0A011PZY6_9PROT</name>
<evidence type="ECO:0000256" key="5">
    <source>
        <dbReference type="SAM" id="Coils"/>
    </source>
</evidence>
<keyword evidence="3 6" id="KW-1133">Transmembrane helix</keyword>
<keyword evidence="1" id="KW-1003">Cell membrane</keyword>
<evidence type="ECO:0000256" key="6">
    <source>
        <dbReference type="SAM" id="Phobius"/>
    </source>
</evidence>
<protein>
    <submittedName>
        <fullName evidence="8">Putative integral membrane protein</fullName>
    </submittedName>
</protein>
<dbReference type="EMBL" id="JEMX01000011">
    <property type="protein sequence ID" value="EXI82465.1"/>
    <property type="molecule type" value="Genomic_DNA"/>
</dbReference>
<dbReference type="AlphaFoldDB" id="A0A011PZY6"/>
<keyword evidence="5" id="KW-0175">Coiled coil</keyword>
<dbReference type="GO" id="GO:0005886">
    <property type="term" value="C:plasma membrane"/>
    <property type="evidence" value="ECO:0007669"/>
    <property type="project" value="InterPro"/>
</dbReference>
<proteinExistence type="predicted"/>
<comment type="caution">
    <text evidence="8">The sequence shown here is derived from an EMBL/GenBank/DDBJ whole genome shotgun (WGS) entry which is preliminary data.</text>
</comment>
<evidence type="ECO:0000256" key="3">
    <source>
        <dbReference type="ARBA" id="ARBA00022989"/>
    </source>
</evidence>
<feature type="transmembrane region" description="Helical" evidence="6">
    <location>
        <begin position="44"/>
        <end position="66"/>
    </location>
</feature>
<evidence type="ECO:0000256" key="4">
    <source>
        <dbReference type="ARBA" id="ARBA00023136"/>
    </source>
</evidence>
<evidence type="ECO:0000256" key="1">
    <source>
        <dbReference type="ARBA" id="ARBA00022475"/>
    </source>
</evidence>
<evidence type="ECO:0000259" key="7">
    <source>
        <dbReference type="Pfam" id="PF06305"/>
    </source>
</evidence>
<sequence length="93" mass="10806">MRWLVWILRFAVFLLLCAFAIRNTDPVDVRFFLDTAWQAPLAIMLFAFFAAGVASGMLFLLASLLGRRREIARLKRELSQVRARLVAHRERPM</sequence>
<evidence type="ECO:0000313" key="9">
    <source>
        <dbReference type="Proteomes" id="UP000021816"/>
    </source>
</evidence>
<dbReference type="Proteomes" id="UP000021816">
    <property type="component" value="Unassembled WGS sequence"/>
</dbReference>